<dbReference type="SMART" id="SM00086">
    <property type="entry name" value="PAC"/>
    <property type="match status" value="1"/>
</dbReference>
<dbReference type="Proteomes" id="UP000295500">
    <property type="component" value="Unassembled WGS sequence"/>
</dbReference>
<sequence>MIALTALEGLLNRLPYGVGLFRYGGSGESEYLNDQYFNIIGYSREEYSRFEDQPIEKLILPNDLPDVQKCKEQLMYENHTESEYRLTRKDGRIIWVKMDASKIEIEGEFMVLSSFRNITRAKLAEAQIQIISNSINSGISMIELHGSEGIPLYTNSAFFDMLGVSREDYEKDPDH</sequence>
<comment type="caution">
    <text evidence="2">The sequence shown here is derived from an EMBL/GenBank/DDBJ whole genome shotgun (WGS) entry which is preliminary data.</text>
</comment>
<name>A0A4R6Q353_9FIRM</name>
<evidence type="ECO:0000313" key="3">
    <source>
        <dbReference type="Proteomes" id="UP000295500"/>
    </source>
</evidence>
<dbReference type="EMBL" id="SNXO01000016">
    <property type="protein sequence ID" value="TDP56355.1"/>
    <property type="molecule type" value="Genomic_DNA"/>
</dbReference>
<dbReference type="Gene3D" id="3.30.450.20">
    <property type="entry name" value="PAS domain"/>
    <property type="match status" value="1"/>
</dbReference>
<dbReference type="CDD" id="cd00130">
    <property type="entry name" value="PAS"/>
    <property type="match status" value="1"/>
</dbReference>
<proteinExistence type="predicted"/>
<protein>
    <submittedName>
        <fullName evidence="2">PAS domain S-box-containing protein</fullName>
    </submittedName>
</protein>
<feature type="domain" description="PAC" evidence="1">
    <location>
        <begin position="80"/>
        <end position="130"/>
    </location>
</feature>
<gene>
    <name evidence="2" type="ORF">EV211_11618</name>
</gene>
<dbReference type="InterPro" id="IPR000700">
    <property type="entry name" value="PAS-assoc_C"/>
</dbReference>
<dbReference type="Pfam" id="PF08447">
    <property type="entry name" value="PAS_3"/>
    <property type="match status" value="1"/>
</dbReference>
<dbReference type="NCBIfam" id="TIGR00229">
    <property type="entry name" value="sensory_box"/>
    <property type="match status" value="1"/>
</dbReference>
<keyword evidence="3" id="KW-1185">Reference proteome</keyword>
<dbReference type="InterPro" id="IPR013655">
    <property type="entry name" value="PAS_fold_3"/>
</dbReference>
<organism evidence="2 3">
    <name type="scientific">Aminicella lysinilytica</name>
    <dbReference type="NCBI Taxonomy" id="433323"/>
    <lineage>
        <taxon>Bacteria</taxon>
        <taxon>Bacillati</taxon>
        <taxon>Bacillota</taxon>
        <taxon>Clostridia</taxon>
        <taxon>Peptostreptococcales</taxon>
        <taxon>Anaerovoracaceae</taxon>
        <taxon>Aminicella</taxon>
    </lineage>
</organism>
<dbReference type="OrthoDB" id="1795357at2"/>
<dbReference type="SUPFAM" id="SSF55785">
    <property type="entry name" value="PYP-like sensor domain (PAS domain)"/>
    <property type="match status" value="1"/>
</dbReference>
<evidence type="ECO:0000259" key="1">
    <source>
        <dbReference type="PROSITE" id="PS50113"/>
    </source>
</evidence>
<dbReference type="InterPro" id="IPR000014">
    <property type="entry name" value="PAS"/>
</dbReference>
<accession>A0A4R6Q353</accession>
<dbReference type="InterPro" id="IPR001610">
    <property type="entry name" value="PAC"/>
</dbReference>
<dbReference type="PROSITE" id="PS50113">
    <property type="entry name" value="PAC"/>
    <property type="match status" value="1"/>
</dbReference>
<evidence type="ECO:0000313" key="2">
    <source>
        <dbReference type="EMBL" id="TDP56355.1"/>
    </source>
</evidence>
<dbReference type="RefSeq" id="WP_133528407.1">
    <property type="nucleotide sequence ID" value="NZ_SNXO01000016.1"/>
</dbReference>
<dbReference type="InterPro" id="IPR035965">
    <property type="entry name" value="PAS-like_dom_sf"/>
</dbReference>
<reference evidence="2 3" key="1">
    <citation type="submission" date="2019-03" db="EMBL/GenBank/DDBJ databases">
        <title>Genomic Encyclopedia of Type Strains, Phase IV (KMG-IV): sequencing the most valuable type-strain genomes for metagenomic binning, comparative biology and taxonomic classification.</title>
        <authorList>
            <person name="Goeker M."/>
        </authorList>
    </citation>
    <scope>NUCLEOTIDE SEQUENCE [LARGE SCALE GENOMIC DNA]</scope>
    <source>
        <strain evidence="2 3">DSM 28287</strain>
    </source>
</reference>
<dbReference type="AlphaFoldDB" id="A0A4R6Q353"/>